<evidence type="ECO:0000313" key="3">
    <source>
        <dbReference type="Proteomes" id="UP000634136"/>
    </source>
</evidence>
<accession>A0A834TCL3</accession>
<protein>
    <submittedName>
        <fullName evidence="2">Uncharacterized protein</fullName>
    </submittedName>
</protein>
<feature type="transmembrane region" description="Helical" evidence="1">
    <location>
        <begin position="90"/>
        <end position="111"/>
    </location>
</feature>
<feature type="transmembrane region" description="Helical" evidence="1">
    <location>
        <begin position="419"/>
        <end position="447"/>
    </location>
</feature>
<feature type="transmembrane region" description="Helical" evidence="1">
    <location>
        <begin position="381"/>
        <end position="399"/>
    </location>
</feature>
<feature type="transmembrane region" description="Helical" evidence="1">
    <location>
        <begin position="853"/>
        <end position="874"/>
    </location>
</feature>
<sequence length="1750" mass="190661">MLIVITAGLKGFVSLLDGALYCTLLSFLVTCFISLSNINFLGVLDSFLFFLDLLNFSSSDNVLLDIFIAKEKGDEGSLVSGVWIRLLSTFTNFFWALLVSTVFYGLCLYVISINDPIEDFTERLFSLSSLCVPSSNASMAVKELKPSFAFARFSKILDSLSSEPIVAYKVSGSFRLLFGCWTFSEGNSSAGSFSWLKSFVSDAIAAFSFAAHVKLPSKVVARHNFGITGGGIGNPDLECCPFPLFDCCWNGGRFTGVGISKLFFNAGAFCLQFCCFSCYSSGCQTVFSLVSKLLFLQESFSAVHRCVNFNILWCDSGTCSDSSASFDDFVIVSVVTSNASKPVCFMTKLSVLCVSEHLLETSLISSLSGCPVSSTNGFVEFKSFTIICGIVLSSPIFVIDSSGGKLCKNESLCRNQSIFLFFFIKVFSRVYVLFNFIFCIFCLGYYFSLFWDQTHLFFKFILFFIVLRHAESSALAILSTGGTATSSNADSCISLFISWHAVWEGSCRVSAVSILTGVLVPSVISSYNSRFFNPMSAWTLFSIYCGGIFFPVIFIQAYFVKIILNMYGRVCVVIFGTRLYHSFSFVTLNLVFQVKFKMLIKGGVVYRGLLFMNLGHPCMLPLFDVGFRFQIGEDGPIEFLDSAEEHSFGLLSNWAVNNFRIKTELFREKINLTSASIALMFSSASSSVCDSVTFSSSSVSSFVDSVIVSVVTIASESVCVIANISFGDFISLITVWLPSFLSQQIFRVQFFTFSLSPGAAVSVFSGITITCSPSSSSCSFSSSCFSRLILSLSWVSEASCRVSPASVTACVLVSSATRILPFKLQNRWNFCFLVLYSSQAFFFKLIINMYGSVYVFIFSRRLFLSFIFLTLTLGCQVKISLSVLHSLFYLHDNALMYRYILLVTDHGRTNPQNFQVLPLNIPVYCCLTGLLIISLRLSSSMLCSIVSSLINAAVDNLSKASSSGSPDIIRVRYVNVIIHTGSSSAPFKDIVIVSSVSIASKSGNIPTLSVDIDVSPVSCVDVGSSFSSVSSDFSICFFLFPFMAFWIDFANLIGLYEPLFICIGSLLLSFPTFYHYFASKVDSSTLGTHGLCATFSAEASSSLLFSCSKLSLDPIGSGSFFCSSSSTDGISASFFCSPAKHISLNSSSTHMVLAVCSSLVVDSISLSSYISVSSSFSFLSAIECSGLLIFSVGDLSAEDDSTELSNSAGKLSFELLSNWTTVGYLSSRPLQVDEMPVSINAASESKQIIHGGNKCMVFTLIHEQVCECENAFRLSLMLCSIISSLIDAVVGNLDVASSSDAPAIIHFPVTHKLLLPSLLVALGSIPTFSVYSVSSILSISCMFCSTPFSAFSLGASISVFSGTKITCSPSSTSCPSLCPESLFSPSCLSGLILPTSLVSVSPSSSAPLTSLFRHAKSSALAVLSTGDTSICCHSDSQMSLFLSFSAVQEASSRVFPPSIATFVLPPSVTRILLCTFQYRWHLCYLVLFPSQAYFIKLILNMLGSKSLSSRPKFVLDMLIADSLYAKSACWSIELISVEVSSSSAHVSTEIFAPSSSMSWSDVSVSSLFSVLSAREHSDLEIFSVGDFSAEDDSTELFDSVKENSFGLLSNWMTGECFSSSPVFCFKKNYHCEIMSLSLSHLNELRREANDFLVRLWIWVDQMPVSINAASESKHVEEKWMVFTLIHKQVCECEIARSLWLSFFSINRDSPSSRLPSSLLCSIVSSLINSVMDNLDGASSSDAPAIIMSDV</sequence>
<dbReference type="EMBL" id="JAAIUW010000008">
    <property type="protein sequence ID" value="KAF7819533.1"/>
    <property type="molecule type" value="Genomic_DNA"/>
</dbReference>
<feature type="transmembrane region" description="Helical" evidence="1">
    <location>
        <begin position="921"/>
        <end position="938"/>
    </location>
</feature>
<name>A0A834TCL3_9FABA</name>
<reference evidence="2" key="1">
    <citation type="submission" date="2020-09" db="EMBL/GenBank/DDBJ databases">
        <title>Genome-Enabled Discovery of Anthraquinone Biosynthesis in Senna tora.</title>
        <authorList>
            <person name="Kang S.-H."/>
            <person name="Pandey R.P."/>
            <person name="Lee C.-M."/>
            <person name="Sim J.-S."/>
            <person name="Jeong J.-T."/>
            <person name="Choi B.-S."/>
            <person name="Jung M."/>
            <person name="Ginzburg D."/>
            <person name="Zhao K."/>
            <person name="Won S.Y."/>
            <person name="Oh T.-J."/>
            <person name="Yu Y."/>
            <person name="Kim N.-H."/>
            <person name="Lee O.R."/>
            <person name="Lee T.-H."/>
            <person name="Bashyal P."/>
            <person name="Kim T.-S."/>
            <person name="Lee W.-H."/>
            <person name="Kawkins C."/>
            <person name="Kim C.-K."/>
            <person name="Kim J.S."/>
            <person name="Ahn B.O."/>
            <person name="Rhee S.Y."/>
            <person name="Sohng J.K."/>
        </authorList>
    </citation>
    <scope>NUCLEOTIDE SEQUENCE</scope>
    <source>
        <tissue evidence="2">Leaf</tissue>
    </source>
</reference>
<keyword evidence="1" id="KW-1133">Transmembrane helix</keyword>
<dbReference type="Proteomes" id="UP000634136">
    <property type="component" value="Unassembled WGS sequence"/>
</dbReference>
<feature type="transmembrane region" description="Helical" evidence="1">
    <location>
        <begin position="828"/>
        <end position="847"/>
    </location>
</feature>
<gene>
    <name evidence="2" type="ORF">G2W53_024988</name>
</gene>
<keyword evidence="1" id="KW-0812">Transmembrane</keyword>
<keyword evidence="1" id="KW-0472">Membrane</keyword>
<comment type="caution">
    <text evidence="2">The sequence shown here is derived from an EMBL/GenBank/DDBJ whole genome shotgun (WGS) entry which is preliminary data.</text>
</comment>
<evidence type="ECO:0000313" key="2">
    <source>
        <dbReference type="EMBL" id="KAF7819533.1"/>
    </source>
</evidence>
<feature type="transmembrane region" description="Helical" evidence="1">
    <location>
        <begin position="537"/>
        <end position="560"/>
    </location>
</feature>
<organism evidence="2 3">
    <name type="scientific">Senna tora</name>
    <dbReference type="NCBI Taxonomy" id="362788"/>
    <lineage>
        <taxon>Eukaryota</taxon>
        <taxon>Viridiplantae</taxon>
        <taxon>Streptophyta</taxon>
        <taxon>Embryophyta</taxon>
        <taxon>Tracheophyta</taxon>
        <taxon>Spermatophyta</taxon>
        <taxon>Magnoliopsida</taxon>
        <taxon>eudicotyledons</taxon>
        <taxon>Gunneridae</taxon>
        <taxon>Pentapetalae</taxon>
        <taxon>rosids</taxon>
        <taxon>fabids</taxon>
        <taxon>Fabales</taxon>
        <taxon>Fabaceae</taxon>
        <taxon>Caesalpinioideae</taxon>
        <taxon>Cassia clade</taxon>
        <taxon>Senna</taxon>
    </lineage>
</organism>
<feature type="transmembrane region" description="Helical" evidence="1">
    <location>
        <begin position="12"/>
        <end position="35"/>
    </location>
</feature>
<feature type="transmembrane region" description="Helical" evidence="1">
    <location>
        <begin position="1058"/>
        <end position="1077"/>
    </location>
</feature>
<evidence type="ECO:0000256" key="1">
    <source>
        <dbReference type="SAM" id="Phobius"/>
    </source>
</evidence>
<feature type="transmembrane region" description="Helical" evidence="1">
    <location>
        <begin position="566"/>
        <end position="592"/>
    </location>
</feature>
<proteinExistence type="predicted"/>
<keyword evidence="3" id="KW-1185">Reference proteome</keyword>
<feature type="transmembrane region" description="Helical" evidence="1">
    <location>
        <begin position="453"/>
        <end position="470"/>
    </location>
</feature>